<evidence type="ECO:0000313" key="3">
    <source>
        <dbReference type="Proteomes" id="UP000283374"/>
    </source>
</evidence>
<keyword evidence="1" id="KW-1133">Transmembrane helix</keyword>
<proteinExistence type="predicted"/>
<evidence type="ECO:0000256" key="1">
    <source>
        <dbReference type="SAM" id="Phobius"/>
    </source>
</evidence>
<evidence type="ECO:0000313" key="2">
    <source>
        <dbReference type="EMBL" id="RHA43996.1"/>
    </source>
</evidence>
<sequence length="73" mass="7304">MDQLVDGEALTKVLVLSLVFGAGVPAVFALGVRALAPVDGTTSVLRRSAAYLCFAVCAAAVVVGVAKLVIGSD</sequence>
<gene>
    <name evidence="2" type="ORF">D1825_03485</name>
</gene>
<keyword evidence="1" id="KW-0812">Transmembrane</keyword>
<reference evidence="2 3" key="1">
    <citation type="submission" date="2018-08" db="EMBL/GenBank/DDBJ databases">
        <title>Cellulomonas rhizosphaerae sp. nov., a novel actinomycete isolated from soil.</title>
        <authorList>
            <person name="Tian Y."/>
        </authorList>
    </citation>
    <scope>NUCLEOTIDE SEQUENCE [LARGE SCALE GENOMIC DNA]</scope>
    <source>
        <strain evidence="2 3">NEAU-TCZ24</strain>
    </source>
</reference>
<dbReference type="OrthoDB" id="4829747at2"/>
<name>A0A413RPR6_9CELL</name>
<dbReference type="Proteomes" id="UP000283374">
    <property type="component" value="Unassembled WGS sequence"/>
</dbReference>
<dbReference type="AlphaFoldDB" id="A0A413RPR6"/>
<feature type="transmembrane region" description="Helical" evidence="1">
    <location>
        <begin position="13"/>
        <end position="36"/>
    </location>
</feature>
<protein>
    <submittedName>
        <fullName evidence="2">Uncharacterized protein</fullName>
    </submittedName>
</protein>
<organism evidence="2 3">
    <name type="scientific">Cellulomonas rhizosphaerae</name>
    <dbReference type="NCBI Taxonomy" id="2293719"/>
    <lineage>
        <taxon>Bacteria</taxon>
        <taxon>Bacillati</taxon>
        <taxon>Actinomycetota</taxon>
        <taxon>Actinomycetes</taxon>
        <taxon>Micrococcales</taxon>
        <taxon>Cellulomonadaceae</taxon>
        <taxon>Cellulomonas</taxon>
    </lineage>
</organism>
<feature type="transmembrane region" description="Helical" evidence="1">
    <location>
        <begin position="48"/>
        <end position="70"/>
    </location>
</feature>
<accession>A0A413RPR6</accession>
<comment type="caution">
    <text evidence="2">The sequence shown here is derived from an EMBL/GenBank/DDBJ whole genome shotgun (WGS) entry which is preliminary data.</text>
</comment>
<dbReference type="EMBL" id="QWKP01000125">
    <property type="protein sequence ID" value="RHA43996.1"/>
    <property type="molecule type" value="Genomic_DNA"/>
</dbReference>
<keyword evidence="3" id="KW-1185">Reference proteome</keyword>
<dbReference type="RefSeq" id="WP_118766080.1">
    <property type="nucleotide sequence ID" value="NZ_QWKP01000125.1"/>
</dbReference>
<keyword evidence="1" id="KW-0472">Membrane</keyword>